<keyword evidence="1" id="KW-0229">DNA integration</keyword>
<dbReference type="STRING" id="316058.RPB_0923"/>
<dbReference type="OrthoDB" id="2290206at2"/>
<dbReference type="HOGENOM" id="CLU_010686_0_1_5"/>
<dbReference type="InterPro" id="IPR006119">
    <property type="entry name" value="Resolv_N"/>
</dbReference>
<gene>
    <name evidence="7" type="ordered locus">RPB_0923</name>
</gene>
<dbReference type="GO" id="GO:0015074">
    <property type="term" value="P:DNA integration"/>
    <property type="evidence" value="ECO:0007669"/>
    <property type="project" value="UniProtKB-KW"/>
</dbReference>
<dbReference type="InterPro" id="IPR036162">
    <property type="entry name" value="Resolvase-like_N_sf"/>
</dbReference>
<dbReference type="CDD" id="cd00338">
    <property type="entry name" value="Ser_Recombinase"/>
    <property type="match status" value="1"/>
</dbReference>
<evidence type="ECO:0000256" key="3">
    <source>
        <dbReference type="ARBA" id="ARBA00023172"/>
    </source>
</evidence>
<sequence>MASGKFVSYLRVSTDKQGKSGLGIEAQREAVTSYLNGGRWTLEAEYVETESGRKSDRPKLAAALSHAKAIGARLVFAKLDRLTRNVDLLRSLVASEVELVFCDLPTVPPGPMGKFLLTQMAAVAELEAGLISERTKKALAAAKARGVKLGNPNGARALRGKQRGNAEAVARIKQKAAQRATDLRGIIQSFQRSGITSVRAITDELNRQGIRAPRGGDWHPTAVARLLNRLPKAA</sequence>
<dbReference type="SMART" id="SM00857">
    <property type="entry name" value="Resolvase"/>
    <property type="match status" value="1"/>
</dbReference>
<evidence type="ECO:0000313" key="8">
    <source>
        <dbReference type="Proteomes" id="UP000008809"/>
    </source>
</evidence>
<accession>Q2J1M6</accession>
<dbReference type="RefSeq" id="WP_011439823.1">
    <property type="nucleotide sequence ID" value="NC_007778.1"/>
</dbReference>
<proteinExistence type="predicted"/>
<dbReference type="Pfam" id="PF07508">
    <property type="entry name" value="Recombinase"/>
    <property type="match status" value="1"/>
</dbReference>
<evidence type="ECO:0000256" key="1">
    <source>
        <dbReference type="ARBA" id="ARBA00022908"/>
    </source>
</evidence>
<dbReference type="InterPro" id="IPR006118">
    <property type="entry name" value="Recombinase_CS"/>
</dbReference>
<dbReference type="GO" id="GO:0003677">
    <property type="term" value="F:DNA binding"/>
    <property type="evidence" value="ECO:0007669"/>
    <property type="project" value="UniProtKB-KW"/>
</dbReference>
<keyword evidence="3" id="KW-0233">DNA recombination</keyword>
<dbReference type="PROSITE" id="PS00397">
    <property type="entry name" value="RECOMBINASES_1"/>
    <property type="match status" value="1"/>
</dbReference>
<dbReference type="PANTHER" id="PTHR30461:SF2">
    <property type="entry name" value="SERINE RECOMBINASE PINE-RELATED"/>
    <property type="match status" value="1"/>
</dbReference>
<dbReference type="SUPFAM" id="SSF53041">
    <property type="entry name" value="Resolvase-like"/>
    <property type="match status" value="1"/>
</dbReference>
<reference evidence="7 8" key="1">
    <citation type="submission" date="2006-01" db="EMBL/GenBank/DDBJ databases">
        <title>Complete sequence of Rhodopseudomonas palustris HaA2.</title>
        <authorList>
            <consortium name="US DOE Joint Genome Institute"/>
            <person name="Copeland A."/>
            <person name="Lucas S."/>
            <person name="Lapidus A."/>
            <person name="Barry K."/>
            <person name="Detter J.C."/>
            <person name="Glavina T."/>
            <person name="Hammon N."/>
            <person name="Israni S."/>
            <person name="Pitluck S."/>
            <person name="Chain P."/>
            <person name="Malfatti S."/>
            <person name="Shin M."/>
            <person name="Vergez L."/>
            <person name="Schmutz J."/>
            <person name="Larimer F."/>
            <person name="Land M."/>
            <person name="Hauser L."/>
            <person name="Pelletier D.A."/>
            <person name="Kyrpides N."/>
            <person name="Anderson I."/>
            <person name="Oda Y."/>
            <person name="Harwood C.S."/>
            <person name="Richardson P."/>
        </authorList>
    </citation>
    <scope>NUCLEOTIDE SEQUENCE [LARGE SCALE GENOMIC DNA]</scope>
    <source>
        <strain evidence="7 8">HaA2</strain>
    </source>
</reference>
<protein>
    <submittedName>
        <fullName evidence="7">Resolvase-like</fullName>
    </submittedName>
</protein>
<dbReference type="Gene3D" id="3.40.50.1390">
    <property type="entry name" value="Resolvase, N-terminal catalytic domain"/>
    <property type="match status" value="1"/>
</dbReference>
<dbReference type="GO" id="GO:0000150">
    <property type="term" value="F:DNA strand exchange activity"/>
    <property type="evidence" value="ECO:0007669"/>
    <property type="project" value="InterPro"/>
</dbReference>
<dbReference type="Proteomes" id="UP000008809">
    <property type="component" value="Chromosome"/>
</dbReference>
<dbReference type="PANTHER" id="PTHR30461">
    <property type="entry name" value="DNA-INVERTASE FROM LAMBDOID PROPHAGE"/>
    <property type="match status" value="1"/>
</dbReference>
<dbReference type="AlphaFoldDB" id="Q2J1M6"/>
<dbReference type="eggNOG" id="COG1961">
    <property type="taxonomic scope" value="Bacteria"/>
</dbReference>
<dbReference type="KEGG" id="rpb:RPB_0923"/>
<dbReference type="Pfam" id="PF00239">
    <property type="entry name" value="Resolvase"/>
    <property type="match status" value="1"/>
</dbReference>
<dbReference type="PROSITE" id="PS51736">
    <property type="entry name" value="RECOMBINASES_3"/>
    <property type="match status" value="1"/>
</dbReference>
<keyword evidence="8" id="KW-1185">Reference proteome</keyword>
<dbReference type="InterPro" id="IPR011109">
    <property type="entry name" value="DNA_bind_recombinase_dom"/>
</dbReference>
<dbReference type="EMBL" id="CP000250">
    <property type="protein sequence ID" value="ABD05634.1"/>
    <property type="molecule type" value="Genomic_DNA"/>
</dbReference>
<name>Q2J1M6_RHOP2</name>
<evidence type="ECO:0000256" key="4">
    <source>
        <dbReference type="PIRSR" id="PIRSR606118-50"/>
    </source>
</evidence>
<dbReference type="InterPro" id="IPR050639">
    <property type="entry name" value="SSR_resolvase"/>
</dbReference>
<organism evidence="7 8">
    <name type="scientific">Rhodopseudomonas palustris (strain HaA2)</name>
    <dbReference type="NCBI Taxonomy" id="316058"/>
    <lineage>
        <taxon>Bacteria</taxon>
        <taxon>Pseudomonadati</taxon>
        <taxon>Pseudomonadota</taxon>
        <taxon>Alphaproteobacteria</taxon>
        <taxon>Hyphomicrobiales</taxon>
        <taxon>Nitrobacteraceae</taxon>
        <taxon>Rhodopseudomonas</taxon>
    </lineage>
</organism>
<evidence type="ECO:0000313" key="7">
    <source>
        <dbReference type="EMBL" id="ABD05634.1"/>
    </source>
</evidence>
<feature type="domain" description="Resolvase/invertase-type recombinase catalytic" evidence="6">
    <location>
        <begin position="5"/>
        <end position="146"/>
    </location>
</feature>
<keyword evidence="2" id="KW-0238">DNA-binding</keyword>
<evidence type="ECO:0000259" key="6">
    <source>
        <dbReference type="PROSITE" id="PS51736"/>
    </source>
</evidence>
<evidence type="ECO:0000256" key="5">
    <source>
        <dbReference type="PROSITE-ProRule" id="PRU10137"/>
    </source>
</evidence>
<feature type="active site" description="O-(5'-phospho-DNA)-serine intermediate" evidence="4 5">
    <location>
        <position position="13"/>
    </location>
</feature>
<evidence type="ECO:0000256" key="2">
    <source>
        <dbReference type="ARBA" id="ARBA00023125"/>
    </source>
</evidence>